<evidence type="ECO:0000313" key="3">
    <source>
        <dbReference type="EMBL" id="WRQ85823.1"/>
    </source>
</evidence>
<reference evidence="3 4" key="1">
    <citation type="submission" date="2023-12" db="EMBL/GenBank/DDBJ databases">
        <title>Description of an unclassified Opitutus bacterium of Verrucomicrobiota.</title>
        <authorList>
            <person name="Zhang D.-F."/>
        </authorList>
    </citation>
    <scope>NUCLEOTIDE SEQUENCE [LARGE SCALE GENOMIC DNA]</scope>
    <source>
        <strain evidence="3 4">WL0086</strain>
    </source>
</reference>
<dbReference type="SUPFAM" id="SSF51430">
    <property type="entry name" value="NAD(P)-linked oxidoreductase"/>
    <property type="match status" value="1"/>
</dbReference>
<feature type="domain" description="NADP-dependent oxidoreductase" evidence="2">
    <location>
        <begin position="16"/>
        <end position="300"/>
    </location>
</feature>
<dbReference type="InterPro" id="IPR050523">
    <property type="entry name" value="AKR_Detox_Biosynth"/>
</dbReference>
<name>A0ABZ1C3M6_9BACT</name>
<protein>
    <submittedName>
        <fullName evidence="3">Aldo/keto reductase</fullName>
    </submittedName>
</protein>
<dbReference type="RefSeq" id="WP_221032642.1">
    <property type="nucleotide sequence ID" value="NZ_CP139781.1"/>
</dbReference>
<dbReference type="PRINTS" id="PR00069">
    <property type="entry name" value="ALDKETRDTASE"/>
</dbReference>
<dbReference type="Gene3D" id="3.20.20.100">
    <property type="entry name" value="NADP-dependent oxidoreductase domain"/>
    <property type="match status" value="1"/>
</dbReference>
<keyword evidence="1" id="KW-0560">Oxidoreductase</keyword>
<dbReference type="PANTHER" id="PTHR43364">
    <property type="entry name" value="NADH-SPECIFIC METHYLGLYOXAL REDUCTASE-RELATED"/>
    <property type="match status" value="1"/>
</dbReference>
<accession>A0ABZ1C3M6</accession>
<evidence type="ECO:0000259" key="2">
    <source>
        <dbReference type="Pfam" id="PF00248"/>
    </source>
</evidence>
<gene>
    <name evidence="3" type="ORF">K1X11_013505</name>
</gene>
<dbReference type="EMBL" id="CP139781">
    <property type="protein sequence ID" value="WRQ85823.1"/>
    <property type="molecule type" value="Genomic_DNA"/>
</dbReference>
<proteinExistence type="predicted"/>
<dbReference type="PANTHER" id="PTHR43364:SF4">
    <property type="entry name" value="NAD(P)-LINKED OXIDOREDUCTASE SUPERFAMILY PROTEIN"/>
    <property type="match status" value="1"/>
</dbReference>
<dbReference type="InterPro" id="IPR020471">
    <property type="entry name" value="AKR"/>
</dbReference>
<evidence type="ECO:0000256" key="1">
    <source>
        <dbReference type="ARBA" id="ARBA00023002"/>
    </source>
</evidence>
<organism evidence="3 4">
    <name type="scientific">Actomonas aquatica</name>
    <dbReference type="NCBI Taxonomy" id="2866162"/>
    <lineage>
        <taxon>Bacteria</taxon>
        <taxon>Pseudomonadati</taxon>
        <taxon>Verrucomicrobiota</taxon>
        <taxon>Opitutia</taxon>
        <taxon>Opitutales</taxon>
        <taxon>Opitutaceae</taxon>
        <taxon>Actomonas</taxon>
    </lineage>
</organism>
<keyword evidence="4" id="KW-1185">Reference proteome</keyword>
<dbReference type="InterPro" id="IPR023210">
    <property type="entry name" value="NADP_OxRdtase_dom"/>
</dbReference>
<dbReference type="InterPro" id="IPR036812">
    <property type="entry name" value="NAD(P)_OxRdtase_dom_sf"/>
</dbReference>
<dbReference type="Proteomes" id="UP000738431">
    <property type="component" value="Chromosome"/>
</dbReference>
<evidence type="ECO:0000313" key="4">
    <source>
        <dbReference type="Proteomes" id="UP000738431"/>
    </source>
</evidence>
<sequence length="312" mass="34901">MERRKLGESDLQISRLGCGTWAIGGGGWQYAWGAQDDGDSVGMLHAAWDRGINWIDTAPAYGTGHSEEVVGQAVRSWSGERPLLFTKCGLTWNERRELGRDLSPARLRVECEASLRRLRVDCIDLYQIHWPTEDPTEAEAAWGELARLREAGKIRWAGVSNFEVPLLERLQRIMPVVSLQPPYSLVRRGIEAEILPYCALHNIGTLVYSPLESGLLTGAMTRERLMRMPWDDWRRTHPFFQEPAFSRHLELVDRLRSAGASRGLSPASLAVAWVLRQPAVTAAIIGARHPDQLEALLAARLVPAAVWGDGPW</sequence>
<dbReference type="CDD" id="cd19102">
    <property type="entry name" value="AKR_unchar"/>
    <property type="match status" value="1"/>
</dbReference>
<dbReference type="Pfam" id="PF00248">
    <property type="entry name" value="Aldo_ket_red"/>
    <property type="match status" value="1"/>
</dbReference>